<dbReference type="InterPro" id="IPR036291">
    <property type="entry name" value="NAD(P)-bd_dom_sf"/>
</dbReference>
<organism evidence="2 3">
    <name type="scientific">Colletotrichum kahawae</name>
    <name type="common">Coffee berry disease fungus</name>
    <dbReference type="NCBI Taxonomy" id="34407"/>
    <lineage>
        <taxon>Eukaryota</taxon>
        <taxon>Fungi</taxon>
        <taxon>Dikarya</taxon>
        <taxon>Ascomycota</taxon>
        <taxon>Pezizomycotina</taxon>
        <taxon>Sordariomycetes</taxon>
        <taxon>Hypocreomycetidae</taxon>
        <taxon>Glomerellales</taxon>
        <taxon>Glomerellaceae</taxon>
        <taxon>Colletotrichum</taxon>
        <taxon>Colletotrichum gloeosporioides species complex</taxon>
    </lineage>
</organism>
<dbReference type="InterPro" id="IPR008030">
    <property type="entry name" value="NmrA-like"/>
</dbReference>
<dbReference type="Pfam" id="PF05368">
    <property type="entry name" value="NmrA"/>
    <property type="match status" value="1"/>
</dbReference>
<dbReference type="AlphaFoldDB" id="A0AAE0D2Z3"/>
<evidence type="ECO:0000313" key="3">
    <source>
        <dbReference type="Proteomes" id="UP001281614"/>
    </source>
</evidence>
<dbReference type="Gene3D" id="3.40.50.720">
    <property type="entry name" value="NAD(P)-binding Rossmann-like Domain"/>
    <property type="match status" value="1"/>
</dbReference>
<gene>
    <name evidence="2" type="ORF">CKAH01_06806</name>
</gene>
<feature type="domain" description="NmrA-like" evidence="1">
    <location>
        <begin position="2"/>
        <end position="322"/>
    </location>
</feature>
<sequence length="334" mass="35915">MRVAVFGATGVQGAAQISALASASHHSIAVTRRSFDPTTNTLKSSDADGGGADAAARAALAAAAETRTADFTSVQTLPAALAGADAVFLNLPSFQPREPLVAAAKAIGEEAAAQSATVKLVVFNTSFPIPEKDAGIEAQETRREMRRVLREATKSSGVAVVSLQPVVYLDNLLEGWALPRLRDEGRIVYCHKPDLEVSWICHDDLAALMVAALERDPKELDRRDIPVGGPETVRLSQLAEKLGRAWGREVGHENQSVDDFAGEMAAALKGALESQAGKEVEIVVEETRKAYTWYNEAEEKPFKVDMGPVLKEFPTKLTAIEEWGKRKGCPIKTK</sequence>
<evidence type="ECO:0000259" key="1">
    <source>
        <dbReference type="Pfam" id="PF05368"/>
    </source>
</evidence>
<accession>A0AAE0D2Z3</accession>
<dbReference type="EMBL" id="VYYT01000311">
    <property type="protein sequence ID" value="KAK2744549.1"/>
    <property type="molecule type" value="Genomic_DNA"/>
</dbReference>
<comment type="caution">
    <text evidence="2">The sequence shown here is derived from an EMBL/GenBank/DDBJ whole genome shotgun (WGS) entry which is preliminary data.</text>
</comment>
<proteinExistence type="predicted"/>
<dbReference type="SUPFAM" id="SSF51735">
    <property type="entry name" value="NAD(P)-binding Rossmann-fold domains"/>
    <property type="match status" value="1"/>
</dbReference>
<keyword evidence="3" id="KW-1185">Reference proteome</keyword>
<evidence type="ECO:0000313" key="2">
    <source>
        <dbReference type="EMBL" id="KAK2744549.1"/>
    </source>
</evidence>
<dbReference type="PANTHER" id="PTHR43162:SF1">
    <property type="entry name" value="PRESTALK A DIFFERENTIATION PROTEIN A"/>
    <property type="match status" value="1"/>
</dbReference>
<dbReference type="InterPro" id="IPR051604">
    <property type="entry name" value="Ergot_Alk_Oxidoreductase"/>
</dbReference>
<dbReference type="PANTHER" id="PTHR43162">
    <property type="match status" value="1"/>
</dbReference>
<protein>
    <submittedName>
        <fullName evidence="2">NmrA family protein</fullName>
    </submittedName>
</protein>
<reference evidence="2" key="1">
    <citation type="submission" date="2023-02" db="EMBL/GenBank/DDBJ databases">
        <title>Colletotrichum kahawae CIFC_Que2 genome sequencing and assembly.</title>
        <authorList>
            <person name="Baroncelli R."/>
        </authorList>
    </citation>
    <scope>NUCLEOTIDE SEQUENCE</scope>
    <source>
        <strain evidence="2">CIFC_Que2</strain>
    </source>
</reference>
<dbReference type="Proteomes" id="UP001281614">
    <property type="component" value="Unassembled WGS sequence"/>
</dbReference>
<name>A0AAE0D2Z3_COLKA</name>